<dbReference type="EMBL" id="CP102290">
    <property type="protein sequence ID" value="UWP60301.1"/>
    <property type="molecule type" value="Genomic_DNA"/>
</dbReference>
<dbReference type="PANTHER" id="PTHR30383:SF5">
    <property type="entry name" value="SGNH HYDROLASE-TYPE ESTERASE DOMAIN-CONTAINING PROTEIN"/>
    <property type="match status" value="1"/>
</dbReference>
<sequence length="201" mass="22489">MKKILFIGDSITDSHRLFTESPFDLGDGYVSVVREMLPADKYKIINRGHDGFTSEDVCKCLDRDCLALAPDLVTLLVGVNDIPVELYTDRPRIPAEFTRYCRRILENITSSGIPSLILLEPFIFSSPAQYLCWHPFIRQESEILQELASCFGAVFLPLHERMNAQNDDRGNSILTTDGIHLSEAGSRLLASSWLACAAPLL</sequence>
<dbReference type="PANTHER" id="PTHR30383">
    <property type="entry name" value="THIOESTERASE 1/PROTEASE 1/LYSOPHOSPHOLIPASE L1"/>
    <property type="match status" value="1"/>
</dbReference>
<dbReference type="RefSeq" id="WP_028528672.1">
    <property type="nucleotide sequence ID" value="NZ_CABLBR010000013.1"/>
</dbReference>
<dbReference type="InterPro" id="IPR036514">
    <property type="entry name" value="SGNH_hydro_sf"/>
</dbReference>
<keyword evidence="3" id="KW-1185">Reference proteome</keyword>
<evidence type="ECO:0000313" key="3">
    <source>
        <dbReference type="Proteomes" id="UP001060164"/>
    </source>
</evidence>
<reference evidence="2" key="1">
    <citation type="journal article" date="2022" name="Cell">
        <title>Design, construction, and in vivo augmentation of a complex gut microbiome.</title>
        <authorList>
            <person name="Cheng A.G."/>
            <person name="Ho P.Y."/>
            <person name="Aranda-Diaz A."/>
            <person name="Jain S."/>
            <person name="Yu F.B."/>
            <person name="Meng X."/>
            <person name="Wang M."/>
            <person name="Iakiviak M."/>
            <person name="Nagashima K."/>
            <person name="Zhao A."/>
            <person name="Murugkar P."/>
            <person name="Patil A."/>
            <person name="Atabakhsh K."/>
            <person name="Weakley A."/>
            <person name="Yan J."/>
            <person name="Brumbaugh A.R."/>
            <person name="Higginbottom S."/>
            <person name="Dimas A."/>
            <person name="Shiver A.L."/>
            <person name="Deutschbauer A."/>
            <person name="Neff N."/>
            <person name="Sonnenburg J.L."/>
            <person name="Huang K.C."/>
            <person name="Fischbach M.A."/>
        </authorList>
    </citation>
    <scope>NUCLEOTIDE SEQUENCE</scope>
    <source>
        <strain evidence="2">DSM 19829</strain>
    </source>
</reference>
<evidence type="ECO:0000313" key="2">
    <source>
        <dbReference type="EMBL" id="UWP60301.1"/>
    </source>
</evidence>
<proteinExistence type="predicted"/>
<protein>
    <submittedName>
        <fullName evidence="2">GDSL-type esterase/lipase family protein</fullName>
    </submittedName>
</protein>
<feature type="domain" description="SGNH hydrolase-type esterase" evidence="1">
    <location>
        <begin position="6"/>
        <end position="188"/>
    </location>
</feature>
<accession>A0ABY5VJA4</accession>
<dbReference type="InterPro" id="IPR051532">
    <property type="entry name" value="Ester_Hydrolysis_Enzymes"/>
</dbReference>
<gene>
    <name evidence="2" type="ORF">NQ502_04395</name>
</gene>
<name>A0ABY5VJA4_9FIRM</name>
<dbReference type="SUPFAM" id="SSF52266">
    <property type="entry name" value="SGNH hydrolase"/>
    <property type="match status" value="1"/>
</dbReference>
<organism evidence="2 3">
    <name type="scientific">Ruminococcus gauvreauii</name>
    <dbReference type="NCBI Taxonomy" id="438033"/>
    <lineage>
        <taxon>Bacteria</taxon>
        <taxon>Bacillati</taxon>
        <taxon>Bacillota</taxon>
        <taxon>Clostridia</taxon>
        <taxon>Eubacteriales</taxon>
        <taxon>Oscillospiraceae</taxon>
        <taxon>Ruminococcus</taxon>
    </lineage>
</organism>
<dbReference type="InterPro" id="IPR013830">
    <property type="entry name" value="SGNH_hydro"/>
</dbReference>
<dbReference type="Pfam" id="PF13472">
    <property type="entry name" value="Lipase_GDSL_2"/>
    <property type="match status" value="1"/>
</dbReference>
<evidence type="ECO:0000259" key="1">
    <source>
        <dbReference type="Pfam" id="PF13472"/>
    </source>
</evidence>
<dbReference type="Proteomes" id="UP001060164">
    <property type="component" value="Chromosome"/>
</dbReference>
<dbReference type="Gene3D" id="3.40.50.1110">
    <property type="entry name" value="SGNH hydrolase"/>
    <property type="match status" value="1"/>
</dbReference>